<dbReference type="Gene3D" id="3.40.50.720">
    <property type="entry name" value="NAD(P)-binding Rossmann-like Domain"/>
    <property type="match status" value="1"/>
</dbReference>
<dbReference type="GO" id="GO:0016020">
    <property type="term" value="C:membrane"/>
    <property type="evidence" value="ECO:0007669"/>
    <property type="project" value="TreeGrafter"/>
</dbReference>
<dbReference type="InterPro" id="IPR057326">
    <property type="entry name" value="KR_dom"/>
</dbReference>
<evidence type="ECO:0000313" key="6">
    <source>
        <dbReference type="Proteomes" id="UP000006377"/>
    </source>
</evidence>
<evidence type="ECO:0000256" key="2">
    <source>
        <dbReference type="ARBA" id="ARBA00023002"/>
    </source>
</evidence>
<dbReference type="AlphaFoldDB" id="A7HQ31"/>
<evidence type="ECO:0000256" key="3">
    <source>
        <dbReference type="RuleBase" id="RU000363"/>
    </source>
</evidence>
<dbReference type="InterPro" id="IPR002347">
    <property type="entry name" value="SDR_fam"/>
</dbReference>
<dbReference type="InterPro" id="IPR020904">
    <property type="entry name" value="Sc_DH/Rdtase_CS"/>
</dbReference>
<dbReference type="PANTHER" id="PTHR44196:SF1">
    <property type="entry name" value="DEHYDROGENASE_REDUCTASE SDR FAMILY MEMBER 7B"/>
    <property type="match status" value="1"/>
</dbReference>
<feature type="domain" description="Ketoreductase" evidence="4">
    <location>
        <begin position="7"/>
        <end position="191"/>
    </location>
</feature>
<dbReference type="PROSITE" id="PS00061">
    <property type="entry name" value="ADH_SHORT"/>
    <property type="match status" value="1"/>
</dbReference>
<keyword evidence="2" id="KW-0560">Oxidoreductase</keyword>
<name>A7HQ31_PARL1</name>
<dbReference type="RefSeq" id="WP_011995305.1">
    <property type="nucleotide sequence ID" value="NC_009719.1"/>
</dbReference>
<dbReference type="Pfam" id="PF00106">
    <property type="entry name" value="adh_short"/>
    <property type="match status" value="1"/>
</dbReference>
<keyword evidence="6" id="KW-1185">Reference proteome</keyword>
<proteinExistence type="inferred from homology"/>
<comment type="similarity">
    <text evidence="1 3">Belongs to the short-chain dehydrogenases/reductases (SDR) family.</text>
</comment>
<dbReference type="PRINTS" id="PR00080">
    <property type="entry name" value="SDRFAMILY"/>
</dbReference>
<dbReference type="FunFam" id="3.40.50.720:FF:000084">
    <property type="entry name" value="Short-chain dehydrogenase reductase"/>
    <property type="match status" value="1"/>
</dbReference>
<gene>
    <name evidence="5" type="ordered locus">Plav_0391</name>
</gene>
<evidence type="ECO:0000313" key="5">
    <source>
        <dbReference type="EMBL" id="ABS62014.1"/>
    </source>
</evidence>
<dbReference type="SUPFAM" id="SSF51735">
    <property type="entry name" value="NAD(P)-binding Rossmann-fold domains"/>
    <property type="match status" value="1"/>
</dbReference>
<sequence length="279" mass="29757">MTAIDGKLAVVTGAASGIGRGTALALAKRGARLAISDLDRDGLAETAARIEALGAKVTTYLVDVADRDAVYAFAQEIEASHGGADIVINNAGVAQIARVDELAYDDFEWVMNIDFWGMVYGTKAFLPQLQAKGGGHIVNVSSIFGLISVPTQAAYNSAKFAIRGFTEALRHEMKGTEIKVSCVHPGGIKTNIVRNARFLQSTQATVREEAASGFDRIARTTPERAGEIIVNGIARNRPRILIGVDAKIVDWLQRLMPVSYGRIMFRGEGSPLAGGADAR</sequence>
<evidence type="ECO:0000259" key="4">
    <source>
        <dbReference type="SMART" id="SM00822"/>
    </source>
</evidence>
<protein>
    <submittedName>
        <fullName evidence="5">Short-chain dehydrogenase/reductase SDR</fullName>
    </submittedName>
</protein>
<dbReference type="STRING" id="402881.Plav_0391"/>
<dbReference type="GO" id="GO:0016491">
    <property type="term" value="F:oxidoreductase activity"/>
    <property type="evidence" value="ECO:0007669"/>
    <property type="project" value="UniProtKB-KW"/>
</dbReference>
<dbReference type="EMBL" id="CP000774">
    <property type="protein sequence ID" value="ABS62014.1"/>
    <property type="molecule type" value="Genomic_DNA"/>
</dbReference>
<accession>A7HQ31</accession>
<dbReference type="InterPro" id="IPR036291">
    <property type="entry name" value="NAD(P)-bd_dom_sf"/>
</dbReference>
<dbReference type="Proteomes" id="UP000006377">
    <property type="component" value="Chromosome"/>
</dbReference>
<evidence type="ECO:0000256" key="1">
    <source>
        <dbReference type="ARBA" id="ARBA00006484"/>
    </source>
</evidence>
<dbReference type="HOGENOM" id="CLU_010194_2_1_5"/>
<dbReference type="KEGG" id="pla:Plav_0391"/>
<organism evidence="5 6">
    <name type="scientific">Parvibaculum lavamentivorans (strain DS-1 / DSM 13023 / NCIMB 13966)</name>
    <dbReference type="NCBI Taxonomy" id="402881"/>
    <lineage>
        <taxon>Bacteria</taxon>
        <taxon>Pseudomonadati</taxon>
        <taxon>Pseudomonadota</taxon>
        <taxon>Alphaproteobacteria</taxon>
        <taxon>Hyphomicrobiales</taxon>
        <taxon>Parvibaculaceae</taxon>
        <taxon>Parvibaculum</taxon>
    </lineage>
</organism>
<reference evidence="5 6" key="1">
    <citation type="journal article" date="2011" name="Stand. Genomic Sci.">
        <title>Complete genome sequence of Parvibaculum lavamentivorans type strain (DS-1(T)).</title>
        <authorList>
            <person name="Schleheck D."/>
            <person name="Weiss M."/>
            <person name="Pitluck S."/>
            <person name="Bruce D."/>
            <person name="Land M.L."/>
            <person name="Han S."/>
            <person name="Saunders E."/>
            <person name="Tapia R."/>
            <person name="Detter C."/>
            <person name="Brettin T."/>
            <person name="Han J."/>
            <person name="Woyke T."/>
            <person name="Goodwin L."/>
            <person name="Pennacchio L."/>
            <person name="Nolan M."/>
            <person name="Cook A.M."/>
            <person name="Kjelleberg S."/>
            <person name="Thomas T."/>
        </authorList>
    </citation>
    <scope>NUCLEOTIDE SEQUENCE [LARGE SCALE GENOMIC DNA]</scope>
    <source>
        <strain evidence="6">DS-1 / DSM 13023 / NCIMB 13966</strain>
    </source>
</reference>
<dbReference type="OrthoDB" id="9793825at2"/>
<dbReference type="eggNOG" id="COG4221">
    <property type="taxonomic scope" value="Bacteria"/>
</dbReference>
<dbReference type="PANTHER" id="PTHR44196">
    <property type="entry name" value="DEHYDROGENASE/REDUCTASE SDR FAMILY MEMBER 7B"/>
    <property type="match status" value="1"/>
</dbReference>
<dbReference type="SMART" id="SM00822">
    <property type="entry name" value="PKS_KR"/>
    <property type="match status" value="1"/>
</dbReference>
<dbReference type="PRINTS" id="PR00081">
    <property type="entry name" value="GDHRDH"/>
</dbReference>